<dbReference type="InterPro" id="IPR011989">
    <property type="entry name" value="ARM-like"/>
</dbReference>
<dbReference type="Gene3D" id="1.25.10.10">
    <property type="entry name" value="Leucine-rich Repeat Variant"/>
    <property type="match status" value="1"/>
</dbReference>
<dbReference type="GO" id="GO:0031267">
    <property type="term" value="F:small GTPase binding"/>
    <property type="evidence" value="ECO:0007669"/>
    <property type="project" value="InterPro"/>
</dbReference>
<evidence type="ECO:0000256" key="1">
    <source>
        <dbReference type="ARBA" id="ARBA00004123"/>
    </source>
</evidence>
<dbReference type="SUPFAM" id="SSF48371">
    <property type="entry name" value="ARM repeat"/>
    <property type="match status" value="1"/>
</dbReference>
<dbReference type="Pfam" id="PF08506">
    <property type="entry name" value="Cse1"/>
    <property type="match status" value="1"/>
</dbReference>
<protein>
    <recommendedName>
        <fullName evidence="8">Importin N-terminal domain-containing protein</fullName>
    </recommendedName>
</protein>
<dbReference type="GO" id="GO:0005635">
    <property type="term" value="C:nuclear envelope"/>
    <property type="evidence" value="ECO:0007669"/>
    <property type="project" value="TreeGrafter"/>
</dbReference>
<evidence type="ECO:0000256" key="3">
    <source>
        <dbReference type="ARBA" id="ARBA00008669"/>
    </source>
</evidence>
<dbReference type="Pfam" id="PF03810">
    <property type="entry name" value="IBN_N"/>
    <property type="match status" value="1"/>
</dbReference>
<keyword evidence="5" id="KW-0963">Cytoplasm</keyword>
<dbReference type="PANTHER" id="PTHR10997:SF8">
    <property type="entry name" value="EXPORTIN-2"/>
    <property type="match status" value="1"/>
</dbReference>
<dbReference type="AlphaFoldDB" id="A0A642UK14"/>
<dbReference type="GeneID" id="54782448"/>
<comment type="caution">
    <text evidence="9">The sequence shown here is derived from an EMBL/GenBank/DDBJ whole genome shotgun (WGS) entry which is preliminary data.</text>
</comment>
<dbReference type="GO" id="GO:0005829">
    <property type="term" value="C:cytosol"/>
    <property type="evidence" value="ECO:0007669"/>
    <property type="project" value="TreeGrafter"/>
</dbReference>
<dbReference type="InterPro" id="IPR005043">
    <property type="entry name" value="XPO2_C"/>
</dbReference>
<comment type="subcellular location">
    <subcellularLocation>
        <location evidence="2">Cytoplasm</location>
    </subcellularLocation>
    <subcellularLocation>
        <location evidence="1">Nucleus</location>
    </subcellularLocation>
</comment>
<evidence type="ECO:0000256" key="2">
    <source>
        <dbReference type="ARBA" id="ARBA00004496"/>
    </source>
</evidence>
<evidence type="ECO:0000256" key="5">
    <source>
        <dbReference type="ARBA" id="ARBA00022490"/>
    </source>
</evidence>
<dbReference type="EMBL" id="SWFT01000112">
    <property type="protein sequence ID" value="KAA8900374.1"/>
    <property type="molecule type" value="Genomic_DNA"/>
</dbReference>
<dbReference type="VEuPathDB" id="FungiDB:DIURU_003797"/>
<evidence type="ECO:0000313" key="10">
    <source>
        <dbReference type="Proteomes" id="UP000449547"/>
    </source>
</evidence>
<keyword evidence="6" id="KW-0653">Protein transport</keyword>
<gene>
    <name evidence="9" type="ORF">DIURU_003797</name>
</gene>
<proteinExistence type="inferred from homology"/>
<evidence type="ECO:0000256" key="4">
    <source>
        <dbReference type="ARBA" id="ARBA00022448"/>
    </source>
</evidence>
<reference evidence="9 10" key="1">
    <citation type="submission" date="2019-07" db="EMBL/GenBank/DDBJ databases">
        <title>Genome assembly of two rare yeast pathogens: Diutina rugosa and Trichomonascus ciferrii.</title>
        <authorList>
            <person name="Mixao V."/>
            <person name="Saus E."/>
            <person name="Hansen A."/>
            <person name="Lass-Flor C."/>
            <person name="Gabaldon T."/>
        </authorList>
    </citation>
    <scope>NUCLEOTIDE SEQUENCE [LARGE SCALE GENOMIC DNA]</scope>
    <source>
        <strain evidence="9 10">CBS 613</strain>
    </source>
</reference>
<dbReference type="Pfam" id="PF03378">
    <property type="entry name" value="CAS_CSE1"/>
    <property type="match status" value="1"/>
</dbReference>
<name>A0A642UK14_DIURU</name>
<comment type="similarity">
    <text evidence="3">Belongs to the XPO2/CSE1 family.</text>
</comment>
<sequence length="970" mass="110536">MASLETISHVLEQSLLPQHARSAEQELLAMETTPGFAVSLLHVVSSTNLNASVRLAGALFFKNLIKRKWLSSDGETYMLPLEDVTKIKQEIVDVLVQLPSQLQRQIGEAITLIAECDFPHRWENLIDLLVAKLSPTDFVNNRAVLEVMHSIFKKWRPLFRSDELFLEIKLVLEKFAPTFLQLFVAVDQLIGEHKDDAASLGIYLDNLLVLVQLYYDLNCQELPEFFEDNMRQLMKLIYDYLKFQSNLITKPDEDSEVDVLIKVKTAIVELLSLYVNRYADDFSEYVEEFIKLVWETVSGVSEQPKYDLLAVKSLDFLSSVVRNPGLQHIFNNEQAFDEIIRKLILPNIVFRESDEEQFEDEPIQFVRSDLEGSEFESRRKSATDFLRELKEVNSQLITTKVMSYVNDFLSQSKDNWKNKDIAIYLFTSLATKGSITNAGVTTVVIDVVGFFVQNIVGDLSNNQIHPILRMDAIKYIYVFRNQLTKEQLAEAINMMVNLLDVGQPPAVYTYAAVTLEKLLGLTDFKTHQPIFNKEDMRQIHPQLLTQLFSLLLQFQDRPERLDENEFVMKCIMRVLSVTDDTLENRMPIMGQLISILEVTSKNPANPRFTHYVFESMGLLIKYAPESDIPTFVENLVPKLLPVLVEDIQEFVPYIFQILAYVLERLPKSQGLPTVYRDLVRPLMAPVIWEYKGNIPGITRLLIAIIQQDPSVCGDRDNLESVLGVFQKLISSKLNDAYGFDLLQTILLYVSPQHYMSFLRDVCFLLLNRLSNSRTERYVKRFTMFLMVLAATPLSQADIPNKQTINGSFVVQFFQNAQQDVFNKICKTFIIPTVSQLANLQDKKIANIGLSQLILAPELNDEVVLELTQSVADNILTYEGIKKQNDSGAKEPGVAMTNAPLNELDLEMQAFGSTFSKIVSVQNKSFDPVAHVPNNDFAGIERIVFTNIKQVRPAVAQALSPEVKERVSRSG</sequence>
<keyword evidence="10" id="KW-1185">Reference proteome</keyword>
<dbReference type="GO" id="GO:0006611">
    <property type="term" value="P:protein export from nucleus"/>
    <property type="evidence" value="ECO:0007669"/>
    <property type="project" value="TreeGrafter"/>
</dbReference>
<evidence type="ECO:0000256" key="7">
    <source>
        <dbReference type="ARBA" id="ARBA00023242"/>
    </source>
</evidence>
<dbReference type="RefSeq" id="XP_034011374.1">
    <property type="nucleotide sequence ID" value="XM_034156598.1"/>
</dbReference>
<dbReference type="PROSITE" id="PS50166">
    <property type="entry name" value="IMPORTIN_B_NT"/>
    <property type="match status" value="1"/>
</dbReference>
<keyword evidence="4" id="KW-0813">Transport</keyword>
<feature type="domain" description="Importin N-terminal" evidence="8">
    <location>
        <begin position="23"/>
        <end position="97"/>
    </location>
</feature>
<accession>A0A642UK14</accession>
<dbReference type="InterPro" id="IPR001494">
    <property type="entry name" value="Importin-beta_N"/>
</dbReference>
<dbReference type="SMART" id="SM00913">
    <property type="entry name" value="IBN_N"/>
    <property type="match status" value="1"/>
</dbReference>
<dbReference type="PANTHER" id="PTHR10997">
    <property type="entry name" value="IMPORTIN-7, 8, 11"/>
    <property type="match status" value="1"/>
</dbReference>
<dbReference type="OMA" id="AENEFLM"/>
<dbReference type="InterPro" id="IPR016024">
    <property type="entry name" value="ARM-type_fold"/>
</dbReference>
<dbReference type="GO" id="GO:0006606">
    <property type="term" value="P:protein import into nucleus"/>
    <property type="evidence" value="ECO:0007669"/>
    <property type="project" value="TreeGrafter"/>
</dbReference>
<evidence type="ECO:0000259" key="8">
    <source>
        <dbReference type="PROSITE" id="PS50166"/>
    </source>
</evidence>
<evidence type="ECO:0000256" key="6">
    <source>
        <dbReference type="ARBA" id="ARBA00022927"/>
    </source>
</evidence>
<organism evidence="9 10">
    <name type="scientific">Diutina rugosa</name>
    <name type="common">Yeast</name>
    <name type="synonym">Candida rugosa</name>
    <dbReference type="NCBI Taxonomy" id="5481"/>
    <lineage>
        <taxon>Eukaryota</taxon>
        <taxon>Fungi</taxon>
        <taxon>Dikarya</taxon>
        <taxon>Ascomycota</taxon>
        <taxon>Saccharomycotina</taxon>
        <taxon>Pichiomycetes</taxon>
        <taxon>Debaryomycetaceae</taxon>
        <taxon>Diutina</taxon>
    </lineage>
</organism>
<evidence type="ECO:0000313" key="9">
    <source>
        <dbReference type="EMBL" id="KAA8900374.1"/>
    </source>
</evidence>
<dbReference type="InterPro" id="IPR013713">
    <property type="entry name" value="XPO2_central"/>
</dbReference>
<dbReference type="OrthoDB" id="3268246at2759"/>
<dbReference type="GO" id="GO:0005049">
    <property type="term" value="F:nuclear export signal receptor activity"/>
    <property type="evidence" value="ECO:0007669"/>
    <property type="project" value="TreeGrafter"/>
</dbReference>
<dbReference type="Proteomes" id="UP000449547">
    <property type="component" value="Unassembled WGS sequence"/>
</dbReference>
<keyword evidence="7" id="KW-0539">Nucleus</keyword>